<evidence type="ECO:0000256" key="1">
    <source>
        <dbReference type="ARBA" id="ARBA00007422"/>
    </source>
</evidence>
<dbReference type="GO" id="GO:0004807">
    <property type="term" value="F:triose-phosphate isomerase activity"/>
    <property type="evidence" value="ECO:0007669"/>
    <property type="project" value="UniProtKB-EC"/>
</dbReference>
<proteinExistence type="inferred from homology"/>
<feature type="active site" description="Electrophile" evidence="6">
    <location>
        <position position="97"/>
    </location>
</feature>
<organism evidence="8 9">
    <name type="scientific">Pseudodesulfovibrio karagichevae</name>
    <dbReference type="NCBI Taxonomy" id="3239305"/>
    <lineage>
        <taxon>Bacteria</taxon>
        <taxon>Pseudomonadati</taxon>
        <taxon>Thermodesulfobacteriota</taxon>
        <taxon>Desulfovibrionia</taxon>
        <taxon>Desulfovibrionales</taxon>
        <taxon>Desulfovibrionaceae</taxon>
    </lineage>
</organism>
<dbReference type="InterPro" id="IPR000652">
    <property type="entry name" value="Triosephosphate_isomerase"/>
</dbReference>
<dbReference type="PROSITE" id="PS51440">
    <property type="entry name" value="TIM_2"/>
    <property type="match status" value="1"/>
</dbReference>
<dbReference type="Gene3D" id="3.20.20.70">
    <property type="entry name" value="Aldolase class I"/>
    <property type="match status" value="1"/>
</dbReference>
<comment type="catalytic activity">
    <reaction evidence="6 7">
        <text>D-glyceraldehyde 3-phosphate = dihydroxyacetone phosphate</text>
        <dbReference type="Rhea" id="RHEA:18585"/>
        <dbReference type="ChEBI" id="CHEBI:57642"/>
        <dbReference type="ChEBI" id="CHEBI:59776"/>
        <dbReference type="EC" id="5.3.1.1"/>
    </reaction>
</comment>
<keyword evidence="9" id="KW-1185">Reference proteome</keyword>
<comment type="pathway">
    <text evidence="6 7">Carbohydrate biosynthesis; gluconeogenesis.</text>
</comment>
<dbReference type="InterPro" id="IPR020861">
    <property type="entry name" value="Triosephosphate_isomerase_AS"/>
</dbReference>
<dbReference type="Proteomes" id="UP001568698">
    <property type="component" value="Unassembled WGS sequence"/>
</dbReference>
<comment type="subunit">
    <text evidence="6 7">Homodimer.</text>
</comment>
<keyword evidence="5 6" id="KW-0413">Isomerase</keyword>
<comment type="function">
    <text evidence="6">Involved in the gluconeogenesis. Catalyzes stereospecifically the conversion of dihydroxyacetone phosphate (DHAP) to D-glyceraldehyde-3-phosphate (G3P).</text>
</comment>
<evidence type="ECO:0000256" key="2">
    <source>
        <dbReference type="ARBA" id="ARBA00022432"/>
    </source>
</evidence>
<feature type="binding site" evidence="6">
    <location>
        <begin position="236"/>
        <end position="237"/>
    </location>
    <ligand>
        <name>substrate</name>
    </ligand>
</feature>
<dbReference type="EC" id="5.3.1.1" evidence="6 7"/>
<dbReference type="PANTHER" id="PTHR21139">
    <property type="entry name" value="TRIOSEPHOSPHATE ISOMERASE"/>
    <property type="match status" value="1"/>
</dbReference>
<evidence type="ECO:0000256" key="7">
    <source>
        <dbReference type="RuleBase" id="RU363013"/>
    </source>
</evidence>
<keyword evidence="2 6" id="KW-0312">Gluconeogenesis</keyword>
<feature type="binding site" evidence="6">
    <location>
        <position position="176"/>
    </location>
    <ligand>
        <name>substrate</name>
    </ligand>
</feature>
<protein>
    <recommendedName>
        <fullName evidence="6 7">Triosephosphate isomerase</fullName>
        <shortName evidence="6">TIM</shortName>
        <shortName evidence="6">TPI</shortName>
        <ecNumber evidence="6 7">5.3.1.1</ecNumber>
    </recommendedName>
    <alternativeName>
        <fullName evidence="6">Triose-phosphate isomerase</fullName>
    </alternativeName>
</protein>
<comment type="subcellular location">
    <subcellularLocation>
        <location evidence="6 7">Cytoplasm</location>
    </subcellularLocation>
</comment>
<comment type="caution">
    <text evidence="8">The sequence shown here is derived from an EMBL/GenBank/DDBJ whole genome shotgun (WGS) entry which is preliminary data.</text>
</comment>
<dbReference type="InterPro" id="IPR035990">
    <property type="entry name" value="TIM_sf"/>
</dbReference>
<evidence type="ECO:0000256" key="6">
    <source>
        <dbReference type="HAMAP-Rule" id="MF_00147"/>
    </source>
</evidence>
<name>A0ABV4K1G9_9BACT</name>
<evidence type="ECO:0000256" key="4">
    <source>
        <dbReference type="ARBA" id="ARBA00023152"/>
    </source>
</evidence>
<feature type="binding site" evidence="6">
    <location>
        <position position="215"/>
    </location>
    <ligand>
        <name>substrate</name>
    </ligand>
</feature>
<dbReference type="SUPFAM" id="SSF51351">
    <property type="entry name" value="Triosephosphate isomerase (TIM)"/>
    <property type="match status" value="1"/>
</dbReference>
<keyword evidence="3 6" id="KW-0963">Cytoplasm</keyword>
<reference evidence="8 9" key="1">
    <citation type="submission" date="2024-08" db="EMBL/GenBank/DDBJ databases">
        <title>Sulfate-reducing bacteria isolated from formation water of the oil field in Kazakhstan and description of Pseudodesulfovibrio sp.</title>
        <authorList>
            <person name="Bidzhieva S.K."/>
            <person name="Tourova T.P."/>
            <person name="Grouzdev D.S."/>
            <person name="Beletsky A.V."/>
            <person name="Sokolova D.S."/>
            <person name="Samigullina S.R."/>
            <person name="Poltaraus A.B."/>
            <person name="Avtukh A.N."/>
            <person name="Tereshina V.M."/>
            <person name="Zhaparov N.S."/>
            <person name="Mardanov A.V."/>
            <person name="Nazina T.N."/>
        </authorList>
    </citation>
    <scope>NUCLEOTIDE SEQUENCE [LARGE SCALE GENOMIC DNA]</scope>
    <source>
        <strain evidence="8 9">9FUS</strain>
    </source>
</reference>
<feature type="binding site" evidence="6">
    <location>
        <begin position="8"/>
        <end position="10"/>
    </location>
    <ligand>
        <name>substrate</name>
    </ligand>
</feature>
<evidence type="ECO:0000313" key="8">
    <source>
        <dbReference type="EMBL" id="MEZ7195703.1"/>
    </source>
</evidence>
<dbReference type="InterPro" id="IPR022896">
    <property type="entry name" value="TrioseP_Isoase_bac/euk"/>
</dbReference>
<evidence type="ECO:0000313" key="9">
    <source>
        <dbReference type="Proteomes" id="UP001568698"/>
    </source>
</evidence>
<evidence type="ECO:0000256" key="5">
    <source>
        <dbReference type="ARBA" id="ARBA00023235"/>
    </source>
</evidence>
<dbReference type="CDD" id="cd00311">
    <property type="entry name" value="TIM"/>
    <property type="match status" value="1"/>
</dbReference>
<dbReference type="HAMAP" id="MF_00147_B">
    <property type="entry name" value="TIM_B"/>
    <property type="match status" value="1"/>
</dbReference>
<dbReference type="Pfam" id="PF00121">
    <property type="entry name" value="TIM"/>
    <property type="match status" value="1"/>
</dbReference>
<comment type="pathway">
    <text evidence="6 7">Carbohydrate degradation; glycolysis; D-glyceraldehyde 3-phosphate from glycerone phosphate: step 1/1.</text>
</comment>
<evidence type="ECO:0000256" key="3">
    <source>
        <dbReference type="ARBA" id="ARBA00022490"/>
    </source>
</evidence>
<feature type="active site" description="Proton acceptor" evidence="6">
    <location>
        <position position="170"/>
    </location>
</feature>
<keyword evidence="4 6" id="KW-0324">Glycolysis</keyword>
<sequence length="251" mass="27050">MKKLMAANWKMYKTWDEARSTAEELVGLAADKLPADREVLIFPPFTALKAVGDVFASVPGFSAGGQDYYIKEEGAFTGEIAPKMLKDAGATFGLTGHSERRHVLGEDDEYVGAKTAYGLQEGLKVILCIGELIEERKAGRVHEVLERQLRAGLKDVPVDIDPERLSVAYEPVWAIGTGEVAGPAEIVEAHDFTRKILVSIFGKKANEMRILYGGSVKPGNCAEIIALDNVDGVLVGGASLQGQSFSEIVLA</sequence>
<dbReference type="PANTHER" id="PTHR21139:SF42">
    <property type="entry name" value="TRIOSEPHOSPHATE ISOMERASE"/>
    <property type="match status" value="1"/>
</dbReference>
<dbReference type="InterPro" id="IPR013785">
    <property type="entry name" value="Aldolase_TIM"/>
</dbReference>
<dbReference type="RefSeq" id="WP_371385249.1">
    <property type="nucleotide sequence ID" value="NZ_JBGLYH010000004.1"/>
</dbReference>
<comment type="similarity">
    <text evidence="1 6 7">Belongs to the triosephosphate isomerase family.</text>
</comment>
<dbReference type="PROSITE" id="PS00171">
    <property type="entry name" value="TIM_1"/>
    <property type="match status" value="1"/>
</dbReference>
<dbReference type="EMBL" id="JBGLYH010000004">
    <property type="protein sequence ID" value="MEZ7195703.1"/>
    <property type="molecule type" value="Genomic_DNA"/>
</dbReference>
<gene>
    <name evidence="6 8" type="primary">tpiA</name>
    <name evidence="8" type="ORF">AB6M95_03010</name>
</gene>
<dbReference type="NCBIfam" id="TIGR00419">
    <property type="entry name" value="tim"/>
    <property type="match status" value="1"/>
</dbReference>
<accession>A0ABV4K1G9</accession>